<proteinExistence type="predicted"/>
<feature type="chain" id="PRO_5043328204" description="Otoancorin" evidence="2">
    <location>
        <begin position="29"/>
        <end position="1527"/>
    </location>
</feature>
<evidence type="ECO:0008006" key="5">
    <source>
        <dbReference type="Google" id="ProtNLM"/>
    </source>
</evidence>
<organism evidence="3 4">
    <name type="scientific">Megalurothrips usitatus</name>
    <name type="common">bean blossom thrips</name>
    <dbReference type="NCBI Taxonomy" id="439358"/>
    <lineage>
        <taxon>Eukaryota</taxon>
        <taxon>Metazoa</taxon>
        <taxon>Ecdysozoa</taxon>
        <taxon>Arthropoda</taxon>
        <taxon>Hexapoda</taxon>
        <taxon>Insecta</taxon>
        <taxon>Pterygota</taxon>
        <taxon>Neoptera</taxon>
        <taxon>Paraneoptera</taxon>
        <taxon>Thysanoptera</taxon>
        <taxon>Terebrantia</taxon>
        <taxon>Thripoidea</taxon>
        <taxon>Thripidae</taxon>
        <taxon>Megalurothrips</taxon>
    </lineage>
</organism>
<evidence type="ECO:0000313" key="3">
    <source>
        <dbReference type="EMBL" id="KAJ1530842.1"/>
    </source>
</evidence>
<dbReference type="Proteomes" id="UP001075354">
    <property type="component" value="Chromosome 2"/>
</dbReference>
<keyword evidence="2" id="KW-0732">Signal</keyword>
<dbReference type="EMBL" id="JAPTSV010000002">
    <property type="protein sequence ID" value="KAJ1530842.1"/>
    <property type="molecule type" value="Genomic_DNA"/>
</dbReference>
<feature type="region of interest" description="Disordered" evidence="1">
    <location>
        <begin position="946"/>
        <end position="967"/>
    </location>
</feature>
<evidence type="ECO:0000256" key="1">
    <source>
        <dbReference type="SAM" id="MobiDB-lite"/>
    </source>
</evidence>
<comment type="caution">
    <text evidence="3">The sequence shown here is derived from an EMBL/GenBank/DDBJ whole genome shotgun (WGS) entry which is preliminary data.</text>
</comment>
<reference evidence="3" key="1">
    <citation type="submission" date="2022-12" db="EMBL/GenBank/DDBJ databases">
        <title>Chromosome-level genome assembly of the bean flower thrips Megalurothrips usitatus.</title>
        <authorList>
            <person name="Ma L."/>
            <person name="Liu Q."/>
            <person name="Li H."/>
            <person name="Cai W."/>
        </authorList>
    </citation>
    <scope>NUCLEOTIDE SEQUENCE</scope>
    <source>
        <strain evidence="3">Cailab_2022a</strain>
    </source>
</reference>
<feature type="region of interest" description="Disordered" evidence="1">
    <location>
        <begin position="1035"/>
        <end position="1067"/>
    </location>
</feature>
<feature type="compositionally biased region" description="Low complexity" evidence="1">
    <location>
        <begin position="1040"/>
        <end position="1060"/>
    </location>
</feature>
<sequence>MKPRPRRGLHGLVLAALVLLSPSLITDSEEAAAPQTEAATLSCALQHQPPDRPSLPCGAVEDGLPLRLAELLSSPRVSEDFRSAARMGNFGTVTPAVMADVPVLVLLHMSPAFLSTCTPRALSAIVRKHPGNPVVAQAVLSALDLVDNEGRSRFIRELGLSTHLGAEVEAAIGQAAVRWWAKEMKEHSMDLATAGSPLLAALPPGYLAELPADRAANMLMRLRNHPWETPNDPSWANQSPEAKRVWMVMFKGDPDSGKAQLITDGSDGLKMLWAGATPDEIGDLQYKDEDRSTLTQLRQLTKLQIRAFLKKLFTKSALSSLEMNEVFSWMLELAPDGLQRFLANDTDFTNLPSADLSRASLPTLKQVLEQVLANCLIQGRIEDLAAPASWGRNIKDVGRLVFLLRAHQLAVFRSHRLPADVLASIDTYELSAVQARHLTNDGRFLDLRRPIRELEGFHGLTVAIPTSTLGALRTSSVSNEVLYHLLESVPASNPGRSAVLFNKLRASLTDSRVLEAVLRNPQPSQYWSLVSSREVDAERADLERAFRTIKSPPRRRSDVFSLGDWIDANLNKKDDIEDHLRNVPVDTLSAVLGSARRELLSRSPAGARPVWTADVLSSPASPELDRPLVRGALLGLSCADLAATDLVDLPVVIATFNHRRQTAGWAFPKKLHHCAQRALEDYLDMKRRVRQFGKDVSLISVIEPSDIQAFGGYVLSTLRPEHIRESGHATQILSAIGALSPQELLSAVPSLERLKQLALEVVDAHLAHRLVGARVLFALGNLHMFLPHDMVSAIDPAAWKLYVEATAGRPLSLAVCAGSEQRDAWHRLAVRAFGSPSLWSPGVVAALGDALASLPADVMSSIRVSSWQGAADTLAERTVYHRATDVPGSDYPLHFVEVCRSLLGADEQSPYYWSARRTTRFYLRALQSQLDTVETADRLFRRLGTRSSRTGARGQAAATTPSTTTTTTTTIATTEETTTISSTTETTEDPFFDLDSGVPSSPAWLLEALAKATTPPSAVPIPDSVIVRDDADNADKVTDDASTATSSTATTTTGDSMTSTLAPGEDSGLVPWVEAKDSMPALKASEVSSAPTTTVWTENPQSSTFPAAMGLPSLAAYPNESAPGEQVNLSTTTTKYSADTDTVTVVGDSGSKPVAGAVESVSRRRRATDDAVEQEMEYQVAKDAHVQVTCDGIRALGGASALALVRGDAEHMLDSEVVDCYAELAALRLGPALTRSFWVKVPAGDRAGLAGDLGRLVSAIAPGEVHHLNLSLSHERVVDTLSVVGQHVTDARVLEAQNPSLRAVAGGAGGAGGGADGRDPVDADSLLVALGPLVCSLPLDVQRLLLSRRGALQHAARSLQGVRLHCNATCLEELARAAASDTALGDVATWTAEDVRDMGVIVAGLHPDQIAKLRRGADDVEQPISGLTASAVACMSGDHVQALGDHLAMLSPVTASAVTPLQQQQLSTTQEVPLVRVRNLAFTRHLGKPEPGDDRRVDGSSAAAVGPGRLVRLVLVALSVVLMSGLV</sequence>
<evidence type="ECO:0000313" key="4">
    <source>
        <dbReference type="Proteomes" id="UP001075354"/>
    </source>
</evidence>
<protein>
    <recommendedName>
        <fullName evidence="5">Otoancorin</fullName>
    </recommendedName>
</protein>
<keyword evidence="4" id="KW-1185">Reference proteome</keyword>
<evidence type="ECO:0000256" key="2">
    <source>
        <dbReference type="SAM" id="SignalP"/>
    </source>
</evidence>
<gene>
    <name evidence="3" type="ORF">ONE63_005687</name>
</gene>
<name>A0AAV7Y097_9NEOP</name>
<accession>A0AAV7Y097</accession>
<feature type="signal peptide" evidence="2">
    <location>
        <begin position="1"/>
        <end position="28"/>
    </location>
</feature>